<dbReference type="Proteomes" id="UP000292136">
    <property type="component" value="Unassembled WGS sequence"/>
</dbReference>
<accession>A0ABY0IUG2</accession>
<reference evidence="4 5" key="1">
    <citation type="submission" date="2019-02" db="EMBL/GenBank/DDBJ databases">
        <title>Genomic Encyclopedia of Type Strains, Phase IV (KMG-IV): sequencing the most valuable type-strain genomes for metagenomic binning, comparative biology and taxonomic classification.</title>
        <authorList>
            <person name="Goeker M."/>
        </authorList>
    </citation>
    <scope>NUCLEOTIDE SEQUENCE [LARGE SCALE GENOMIC DNA]</scope>
    <source>
        <strain evidence="4 5">DSM 21223</strain>
    </source>
</reference>
<dbReference type="Pfam" id="PF13439">
    <property type="entry name" value="Glyco_transf_4"/>
    <property type="match status" value="1"/>
</dbReference>
<dbReference type="PANTHER" id="PTHR46401:SF2">
    <property type="entry name" value="GLYCOSYLTRANSFERASE WBBK-RELATED"/>
    <property type="match status" value="1"/>
</dbReference>
<evidence type="ECO:0000259" key="3">
    <source>
        <dbReference type="Pfam" id="PF13439"/>
    </source>
</evidence>
<proteinExistence type="predicted"/>
<sequence length="367" mass="41020">MKIAFDQQVFLLQEYGGISRYLCSLVRELATMPAITAQVFAPLHVNRNLAGLGNELSRGRALSRLPPKLLRPVMFASKVMARREMARFKPDIVHETYYCEDDFRPNGARRVLTVYDLIHERYPDLFVNSEGTTRPKRVAANRVDHVICISESTRRDLVSYCGVPEEKTSVVYLGVDVDFVQAVTPRRQYHPRPFLLYVGARGGYKNFERFVRAFALSPRLRQEFDLLCFGGGQLQTAERQMIVDAGLGPDQVVQMGGGDEILAALYQQAAAFVYPSLYEGFGIPPLEAMAVGCPVICSNSSSLPEVVGDAAESFDPLDEEAMLAAMEAVLASPSRRSALIAAGQTRYQQFTWEKCARETEAIYRKLL</sequence>
<feature type="domain" description="Glycosyltransferase subfamily 4-like N-terminal" evidence="3">
    <location>
        <begin position="15"/>
        <end position="178"/>
    </location>
</feature>
<dbReference type="InterPro" id="IPR028098">
    <property type="entry name" value="Glyco_trans_4-like_N"/>
</dbReference>
<dbReference type="EMBL" id="SHKM01000001">
    <property type="protein sequence ID" value="RZT90791.1"/>
    <property type="molecule type" value="Genomic_DNA"/>
</dbReference>
<keyword evidence="5" id="KW-1185">Reference proteome</keyword>
<keyword evidence="1" id="KW-0808">Transferase</keyword>
<evidence type="ECO:0000313" key="5">
    <source>
        <dbReference type="Proteomes" id="UP000292136"/>
    </source>
</evidence>
<evidence type="ECO:0000256" key="1">
    <source>
        <dbReference type="ARBA" id="ARBA00022679"/>
    </source>
</evidence>
<dbReference type="SUPFAM" id="SSF53756">
    <property type="entry name" value="UDP-Glycosyltransferase/glycogen phosphorylase"/>
    <property type="match status" value="1"/>
</dbReference>
<organism evidence="4 5">
    <name type="scientific">Azospira oryzae</name>
    <dbReference type="NCBI Taxonomy" id="146939"/>
    <lineage>
        <taxon>Bacteria</taxon>
        <taxon>Pseudomonadati</taxon>
        <taxon>Pseudomonadota</taxon>
        <taxon>Betaproteobacteria</taxon>
        <taxon>Rhodocyclales</taxon>
        <taxon>Rhodocyclaceae</taxon>
        <taxon>Azospira</taxon>
    </lineage>
</organism>
<dbReference type="Gene3D" id="3.40.50.2000">
    <property type="entry name" value="Glycogen Phosphorylase B"/>
    <property type="match status" value="2"/>
</dbReference>
<name>A0ABY0IUG2_9RHOO</name>
<dbReference type="CDD" id="cd03809">
    <property type="entry name" value="GT4_MtfB-like"/>
    <property type="match status" value="1"/>
</dbReference>
<evidence type="ECO:0000313" key="4">
    <source>
        <dbReference type="EMBL" id="RZT90791.1"/>
    </source>
</evidence>
<gene>
    <name evidence="4" type="ORF">EV678_1612</name>
</gene>
<dbReference type="InterPro" id="IPR001296">
    <property type="entry name" value="Glyco_trans_1"/>
</dbReference>
<dbReference type="PANTHER" id="PTHR46401">
    <property type="entry name" value="GLYCOSYLTRANSFERASE WBBK-RELATED"/>
    <property type="match status" value="1"/>
</dbReference>
<dbReference type="Pfam" id="PF00534">
    <property type="entry name" value="Glycos_transf_1"/>
    <property type="match status" value="1"/>
</dbReference>
<dbReference type="RefSeq" id="WP_130459109.1">
    <property type="nucleotide sequence ID" value="NZ_SHKM01000001.1"/>
</dbReference>
<evidence type="ECO:0000259" key="2">
    <source>
        <dbReference type="Pfam" id="PF00534"/>
    </source>
</evidence>
<protein>
    <submittedName>
        <fullName evidence="4">Glycosyltransferase involved in cell wall biosynthesis</fullName>
    </submittedName>
</protein>
<feature type="domain" description="Glycosyl transferase family 1" evidence="2">
    <location>
        <begin position="190"/>
        <end position="345"/>
    </location>
</feature>
<comment type="caution">
    <text evidence="4">The sequence shown here is derived from an EMBL/GenBank/DDBJ whole genome shotgun (WGS) entry which is preliminary data.</text>
</comment>